<dbReference type="Pfam" id="PF07715">
    <property type="entry name" value="Plug"/>
    <property type="match status" value="1"/>
</dbReference>
<dbReference type="Pfam" id="PF13715">
    <property type="entry name" value="CarbopepD_reg_2"/>
    <property type="match status" value="1"/>
</dbReference>
<name>A0A5J4PR89_9ZZZZ</name>
<dbReference type="InterPro" id="IPR012910">
    <property type="entry name" value="Plug_dom"/>
</dbReference>
<evidence type="ECO:0000256" key="1">
    <source>
        <dbReference type="ARBA" id="ARBA00022729"/>
    </source>
</evidence>
<proteinExistence type="predicted"/>
<dbReference type="EMBL" id="SNRY01007127">
    <property type="protein sequence ID" value="KAA6311044.1"/>
    <property type="molecule type" value="Genomic_DNA"/>
</dbReference>
<keyword evidence="3" id="KW-0675">Receptor</keyword>
<accession>A0A5J4PR89</accession>
<dbReference type="PANTHER" id="PTHR30069:SF29">
    <property type="entry name" value="HEMOGLOBIN AND HEMOGLOBIN-HAPTOGLOBIN-BINDING PROTEIN 1-RELATED"/>
    <property type="match status" value="1"/>
</dbReference>
<dbReference type="Gene3D" id="2.60.40.1120">
    <property type="entry name" value="Carboxypeptidase-like, regulatory domain"/>
    <property type="match status" value="1"/>
</dbReference>
<gene>
    <name evidence="3" type="ORF">EZS27_037757</name>
</gene>
<dbReference type="Gene3D" id="2.170.130.10">
    <property type="entry name" value="TonB-dependent receptor, plug domain"/>
    <property type="match status" value="1"/>
</dbReference>
<dbReference type="GO" id="GO:0044718">
    <property type="term" value="P:siderophore transmembrane transport"/>
    <property type="evidence" value="ECO:0007669"/>
    <property type="project" value="TreeGrafter"/>
</dbReference>
<feature type="domain" description="TonB-dependent receptor plug" evidence="2">
    <location>
        <begin position="120"/>
        <end position="243"/>
    </location>
</feature>
<keyword evidence="1" id="KW-0732">Signal</keyword>
<dbReference type="PROSITE" id="PS52016">
    <property type="entry name" value="TONB_DEPENDENT_REC_3"/>
    <property type="match status" value="1"/>
</dbReference>
<dbReference type="GO" id="GO:0015344">
    <property type="term" value="F:siderophore uptake transmembrane transporter activity"/>
    <property type="evidence" value="ECO:0007669"/>
    <property type="project" value="TreeGrafter"/>
</dbReference>
<dbReference type="AlphaFoldDB" id="A0A5J4PR89"/>
<dbReference type="NCBIfam" id="TIGR04057">
    <property type="entry name" value="SusC_RagA_signa"/>
    <property type="match status" value="1"/>
</dbReference>
<reference evidence="3" key="1">
    <citation type="submission" date="2019-03" db="EMBL/GenBank/DDBJ databases">
        <title>Single cell metagenomics reveals metabolic interactions within the superorganism composed of flagellate Streblomastix strix and complex community of Bacteroidetes bacteria on its surface.</title>
        <authorList>
            <person name="Treitli S.C."/>
            <person name="Kolisko M."/>
            <person name="Husnik F."/>
            <person name="Keeling P."/>
            <person name="Hampl V."/>
        </authorList>
    </citation>
    <scope>NUCLEOTIDE SEQUENCE</scope>
    <source>
        <strain evidence="3">STM</strain>
    </source>
</reference>
<dbReference type="SUPFAM" id="SSF49464">
    <property type="entry name" value="Carboxypeptidase regulatory domain-like"/>
    <property type="match status" value="1"/>
</dbReference>
<dbReference type="InterPro" id="IPR039426">
    <property type="entry name" value="TonB-dep_rcpt-like"/>
</dbReference>
<comment type="caution">
    <text evidence="3">The sequence shown here is derived from an EMBL/GenBank/DDBJ whole genome shotgun (WGS) entry which is preliminary data.</text>
</comment>
<dbReference type="InterPro" id="IPR037066">
    <property type="entry name" value="Plug_dom_sf"/>
</dbReference>
<dbReference type="InterPro" id="IPR023997">
    <property type="entry name" value="TonB-dep_OMP_SusC/RagA_CS"/>
</dbReference>
<sequence>MKFIQCTTCVLIFSVHLSVFAQQNSLSIQGQVLDRKSNEPLIGASISIEKDKTGTVSDADGKFFLSLESFPATISVSYLGYQTAKISVEKNSGTVTVFLLEDTSVLNEVVIVGYGTQRRKELTGSVASVPKSVLKHVNVPSFDGLLGGTVAGLNVTQNSGQPGAASAIRIRGGNSVTASNDPLYVIDGFIFYSDNSSTKVGLGNIESSLNPLAAINPSDIESIEVLKDVSATAIYGSRGANGVIIVTKNLNSTKIQFNRQFPIRYSSPSSLSTSEF</sequence>
<protein>
    <submittedName>
        <fullName evidence="3">TonB-dependent receptor SusC</fullName>
    </submittedName>
</protein>
<dbReference type="PANTHER" id="PTHR30069">
    <property type="entry name" value="TONB-DEPENDENT OUTER MEMBRANE RECEPTOR"/>
    <property type="match status" value="1"/>
</dbReference>
<dbReference type="SUPFAM" id="SSF56935">
    <property type="entry name" value="Porins"/>
    <property type="match status" value="1"/>
</dbReference>
<evidence type="ECO:0000259" key="2">
    <source>
        <dbReference type="Pfam" id="PF07715"/>
    </source>
</evidence>
<organism evidence="3">
    <name type="scientific">termite gut metagenome</name>
    <dbReference type="NCBI Taxonomy" id="433724"/>
    <lineage>
        <taxon>unclassified sequences</taxon>
        <taxon>metagenomes</taxon>
        <taxon>organismal metagenomes</taxon>
    </lineage>
</organism>
<evidence type="ECO:0000313" key="3">
    <source>
        <dbReference type="EMBL" id="KAA6311044.1"/>
    </source>
</evidence>
<dbReference type="InterPro" id="IPR008969">
    <property type="entry name" value="CarboxyPept-like_regulatory"/>
</dbReference>